<dbReference type="CDD" id="cd00093">
    <property type="entry name" value="HTH_XRE"/>
    <property type="match status" value="1"/>
</dbReference>
<name>A0AA97ASY6_9CYAN</name>
<dbReference type="InterPro" id="IPR001387">
    <property type="entry name" value="Cro/C1-type_HTH"/>
</dbReference>
<accession>A0AA97ASY6</accession>
<dbReference type="RefSeq" id="WP_051926146.1">
    <property type="nucleotide sequence ID" value="NZ_CP053587.1"/>
</dbReference>
<dbReference type="SMART" id="SM00530">
    <property type="entry name" value="HTH_XRE"/>
    <property type="match status" value="1"/>
</dbReference>
<dbReference type="AlphaFoldDB" id="A0AA97ASY6"/>
<dbReference type="SUPFAM" id="SSF47413">
    <property type="entry name" value="lambda repressor-like DNA-binding domains"/>
    <property type="match status" value="1"/>
</dbReference>
<reference evidence="3" key="1">
    <citation type="submission" date="2020-05" db="EMBL/GenBank/DDBJ databases">
        <authorList>
            <person name="Zhu T."/>
            <person name="Keshari N."/>
            <person name="Lu X."/>
        </authorList>
    </citation>
    <scope>NUCLEOTIDE SEQUENCE</scope>
    <source>
        <strain evidence="3">NK1-12</strain>
    </source>
</reference>
<evidence type="ECO:0000259" key="2">
    <source>
        <dbReference type="PROSITE" id="PS50943"/>
    </source>
</evidence>
<dbReference type="Gene3D" id="1.10.260.40">
    <property type="entry name" value="lambda repressor-like DNA-binding domains"/>
    <property type="match status" value="1"/>
</dbReference>
<evidence type="ECO:0000313" key="3">
    <source>
        <dbReference type="EMBL" id="WNZ27873.1"/>
    </source>
</evidence>
<dbReference type="InterPro" id="IPR010982">
    <property type="entry name" value="Lambda_DNA-bd_dom_sf"/>
</dbReference>
<proteinExistence type="predicted"/>
<protein>
    <submittedName>
        <fullName evidence="3">Helix-turn-helix transcriptional regulator</fullName>
    </submittedName>
</protein>
<dbReference type="PROSITE" id="PS50943">
    <property type="entry name" value="HTH_CROC1"/>
    <property type="match status" value="1"/>
</dbReference>
<sequence>MPRKKRLTQNHPAPSQDGHPNPSSRSKAKGLPADVAPTSLELDLTESWQSTPSSDRPKTNPDLFTDSETTRVASALPIWEASNVLAQNVNLPWIVDPQGRLCYAKDIGDGKGAVHFWVTENIEDEYPAALAGAAALAVVESFDIRAACMHLIYAAHATQLEKPWEQELVIDDRQLEAYLGLKKRTDKNRQAKLALIEELVKQPCKITTFISWSAPGKKEITIEEGRLWHLLGTRYHYQQDINGNKELIGMTFIVRAGLWAKYFLNEEGRRSKTAYYQYGMLPRTLLESVMSIWQHHPGAARLMVWLLFKTQFSRSQPLNVQALMEIAYGEQKIEQAKKNSELRKKLANTWDDDLLTLHERGWQLRFDDETYPLEIRPAGFGRENFQRPRGFFDRLLAARLWITPEDTLVNEVAAIKEPDAQQAQQLAAYQPELMLTGAQVRALRTARGWSQRKLASLSGLSQGLISLIENNERNISAENEAVLRQTFQAHA</sequence>
<feature type="region of interest" description="Disordered" evidence="1">
    <location>
        <begin position="1"/>
        <end position="66"/>
    </location>
</feature>
<dbReference type="GO" id="GO:0003677">
    <property type="term" value="F:DNA binding"/>
    <property type="evidence" value="ECO:0007669"/>
    <property type="project" value="InterPro"/>
</dbReference>
<feature type="domain" description="HTH cro/C1-type" evidence="2">
    <location>
        <begin position="440"/>
        <end position="479"/>
    </location>
</feature>
<gene>
    <name evidence="3" type="ORF">HJG54_34175</name>
</gene>
<organism evidence="3">
    <name type="scientific">Leptolyngbya sp. NK1-12</name>
    <dbReference type="NCBI Taxonomy" id="2547451"/>
    <lineage>
        <taxon>Bacteria</taxon>
        <taxon>Bacillati</taxon>
        <taxon>Cyanobacteriota</taxon>
        <taxon>Cyanophyceae</taxon>
        <taxon>Leptolyngbyales</taxon>
        <taxon>Leptolyngbyaceae</taxon>
        <taxon>Leptolyngbya group</taxon>
        <taxon>Leptolyngbya</taxon>
    </lineage>
</organism>
<dbReference type="EMBL" id="CP053587">
    <property type="protein sequence ID" value="WNZ27873.1"/>
    <property type="molecule type" value="Genomic_DNA"/>
</dbReference>
<dbReference type="Pfam" id="PF01381">
    <property type="entry name" value="HTH_3"/>
    <property type="match status" value="1"/>
</dbReference>
<evidence type="ECO:0000256" key="1">
    <source>
        <dbReference type="SAM" id="MobiDB-lite"/>
    </source>
</evidence>